<dbReference type="Proteomes" id="UP001605036">
    <property type="component" value="Unassembled WGS sequence"/>
</dbReference>
<evidence type="ECO:0000313" key="3">
    <source>
        <dbReference type="Proteomes" id="UP001605036"/>
    </source>
</evidence>
<comment type="caution">
    <text evidence="2">The sequence shown here is derived from an EMBL/GenBank/DDBJ whole genome shotgun (WGS) entry which is preliminary data.</text>
</comment>
<feature type="compositionally biased region" description="Basic and acidic residues" evidence="1">
    <location>
        <begin position="196"/>
        <end position="227"/>
    </location>
</feature>
<organism evidence="2 3">
    <name type="scientific">Riccia fluitans</name>
    <dbReference type="NCBI Taxonomy" id="41844"/>
    <lineage>
        <taxon>Eukaryota</taxon>
        <taxon>Viridiplantae</taxon>
        <taxon>Streptophyta</taxon>
        <taxon>Embryophyta</taxon>
        <taxon>Marchantiophyta</taxon>
        <taxon>Marchantiopsida</taxon>
        <taxon>Marchantiidae</taxon>
        <taxon>Marchantiales</taxon>
        <taxon>Ricciaceae</taxon>
        <taxon>Riccia</taxon>
    </lineage>
</organism>
<dbReference type="EMBL" id="JBHFFA010000007">
    <property type="protein sequence ID" value="KAL2614223.1"/>
    <property type="molecule type" value="Genomic_DNA"/>
</dbReference>
<evidence type="ECO:0000313" key="2">
    <source>
        <dbReference type="EMBL" id="KAL2614223.1"/>
    </source>
</evidence>
<accession>A0ABD1Y002</accession>
<evidence type="ECO:0000256" key="1">
    <source>
        <dbReference type="SAM" id="MobiDB-lite"/>
    </source>
</evidence>
<keyword evidence="3" id="KW-1185">Reference proteome</keyword>
<reference evidence="2 3" key="1">
    <citation type="submission" date="2024-09" db="EMBL/GenBank/DDBJ databases">
        <title>Chromosome-scale assembly of Riccia fluitans.</title>
        <authorList>
            <person name="Paukszto L."/>
            <person name="Sawicki J."/>
            <person name="Karawczyk K."/>
            <person name="Piernik-Szablinska J."/>
            <person name="Szczecinska M."/>
            <person name="Mazdziarz M."/>
        </authorList>
    </citation>
    <scope>NUCLEOTIDE SEQUENCE [LARGE SCALE GENOMIC DNA]</scope>
    <source>
        <strain evidence="2">Rf_01</strain>
        <tissue evidence="2">Aerial parts of the thallus</tissue>
    </source>
</reference>
<gene>
    <name evidence="2" type="ORF">R1flu_025915</name>
</gene>
<dbReference type="AlphaFoldDB" id="A0ABD1Y002"/>
<feature type="region of interest" description="Disordered" evidence="1">
    <location>
        <begin position="168"/>
        <end position="227"/>
    </location>
</feature>
<proteinExistence type="predicted"/>
<name>A0ABD1Y002_9MARC</name>
<sequence length="227" mass="24420">MPSPSLGGLRSRSGTVRASVIRATRDAGTVPDDLQAFKSHRLYGILPWTPRRKVGDVTGTGRRWKLGSLTQRPSTHSFIGAAGSGGSEEVGPLEVERVLTTVTLLRADRRRCFDSLGQPSCDQSGRDAQGPSIPTVCPDLQWSSRGNFAAGRWLAAISDSLPQLHFPSSKGGVDPLTLEQTAPGAREEGRSAASREQFHRGVQRGESRGTCARRDSREGSFLERGLA</sequence>
<protein>
    <submittedName>
        <fullName evidence="2">Uncharacterized protein</fullName>
    </submittedName>
</protein>